<organism evidence="2 3">
    <name type="scientific">Cryptolaemus montrouzieri</name>
    <dbReference type="NCBI Taxonomy" id="559131"/>
    <lineage>
        <taxon>Eukaryota</taxon>
        <taxon>Metazoa</taxon>
        <taxon>Ecdysozoa</taxon>
        <taxon>Arthropoda</taxon>
        <taxon>Hexapoda</taxon>
        <taxon>Insecta</taxon>
        <taxon>Pterygota</taxon>
        <taxon>Neoptera</taxon>
        <taxon>Endopterygota</taxon>
        <taxon>Coleoptera</taxon>
        <taxon>Polyphaga</taxon>
        <taxon>Cucujiformia</taxon>
        <taxon>Coccinelloidea</taxon>
        <taxon>Coccinellidae</taxon>
        <taxon>Scymninae</taxon>
        <taxon>Scymnini</taxon>
        <taxon>Cryptolaemus</taxon>
    </lineage>
</organism>
<keyword evidence="1" id="KW-0812">Transmembrane</keyword>
<dbReference type="EMBL" id="JABFTP020000124">
    <property type="protein sequence ID" value="KAL3280213.1"/>
    <property type="molecule type" value="Genomic_DNA"/>
</dbReference>
<feature type="non-terminal residue" evidence="2">
    <location>
        <position position="1"/>
    </location>
</feature>
<sequence length="74" mass="7707">DDDASDVGILASIASVSGGCFGNMIFGYILDKTHKFKLVTSVVLIANTITSIGQAVCLLIKNKCGAVFFIPLNG</sequence>
<feature type="transmembrane region" description="Helical" evidence="1">
    <location>
        <begin position="7"/>
        <end position="30"/>
    </location>
</feature>
<evidence type="ECO:0000256" key="1">
    <source>
        <dbReference type="SAM" id="Phobius"/>
    </source>
</evidence>
<protein>
    <submittedName>
        <fullName evidence="2">Uncharacterized protein</fullName>
    </submittedName>
</protein>
<proteinExistence type="predicted"/>
<feature type="non-terminal residue" evidence="2">
    <location>
        <position position="74"/>
    </location>
</feature>
<keyword evidence="3" id="KW-1185">Reference proteome</keyword>
<name>A0ABD2NNG7_9CUCU</name>
<comment type="caution">
    <text evidence="2">The sequence shown here is derived from an EMBL/GenBank/DDBJ whole genome shotgun (WGS) entry which is preliminary data.</text>
</comment>
<dbReference type="Proteomes" id="UP001516400">
    <property type="component" value="Unassembled WGS sequence"/>
</dbReference>
<accession>A0ABD2NNG7</accession>
<keyword evidence="1" id="KW-1133">Transmembrane helix</keyword>
<evidence type="ECO:0000313" key="3">
    <source>
        <dbReference type="Proteomes" id="UP001516400"/>
    </source>
</evidence>
<evidence type="ECO:0000313" key="2">
    <source>
        <dbReference type="EMBL" id="KAL3280213.1"/>
    </source>
</evidence>
<dbReference type="AlphaFoldDB" id="A0ABD2NNG7"/>
<reference evidence="2 3" key="1">
    <citation type="journal article" date="2021" name="BMC Biol.">
        <title>Horizontally acquired antibacterial genes associated with adaptive radiation of ladybird beetles.</title>
        <authorList>
            <person name="Li H.S."/>
            <person name="Tang X.F."/>
            <person name="Huang Y.H."/>
            <person name="Xu Z.Y."/>
            <person name="Chen M.L."/>
            <person name="Du X.Y."/>
            <person name="Qiu B.Y."/>
            <person name="Chen P.T."/>
            <person name="Zhang W."/>
            <person name="Slipinski A."/>
            <person name="Escalona H.E."/>
            <person name="Waterhouse R.M."/>
            <person name="Zwick A."/>
            <person name="Pang H."/>
        </authorList>
    </citation>
    <scope>NUCLEOTIDE SEQUENCE [LARGE SCALE GENOMIC DNA]</scope>
    <source>
        <strain evidence="2">SYSU2018</strain>
    </source>
</reference>
<keyword evidence="1" id="KW-0472">Membrane</keyword>
<gene>
    <name evidence="2" type="ORF">HHI36_017713</name>
</gene>
<feature type="transmembrane region" description="Helical" evidence="1">
    <location>
        <begin position="36"/>
        <end position="60"/>
    </location>
</feature>